<accession>A0A381ZV98</accession>
<protein>
    <recommendedName>
        <fullName evidence="2">VOC domain-containing protein</fullName>
    </recommendedName>
</protein>
<sequence>MKRFHIALAVADLNSSIKDYSARLEQQPT</sequence>
<reference evidence="1" key="1">
    <citation type="submission" date="2018-05" db="EMBL/GenBank/DDBJ databases">
        <authorList>
            <person name="Lanie J.A."/>
            <person name="Ng W.-L."/>
            <person name="Kazmierczak K.M."/>
            <person name="Andrzejewski T.M."/>
            <person name="Davidsen T.M."/>
            <person name="Wayne K.J."/>
            <person name="Tettelin H."/>
            <person name="Glass J.I."/>
            <person name="Rusch D."/>
            <person name="Podicherti R."/>
            <person name="Tsui H.-C.T."/>
            <person name="Winkler M.E."/>
        </authorList>
    </citation>
    <scope>NUCLEOTIDE SEQUENCE</scope>
</reference>
<evidence type="ECO:0000313" key="1">
    <source>
        <dbReference type="EMBL" id="SVA93089.1"/>
    </source>
</evidence>
<proteinExistence type="predicted"/>
<evidence type="ECO:0008006" key="2">
    <source>
        <dbReference type="Google" id="ProtNLM"/>
    </source>
</evidence>
<feature type="non-terminal residue" evidence="1">
    <location>
        <position position="29"/>
    </location>
</feature>
<name>A0A381ZV98_9ZZZZ</name>
<dbReference type="AlphaFoldDB" id="A0A381ZV98"/>
<dbReference type="EMBL" id="UINC01022773">
    <property type="protein sequence ID" value="SVA93089.1"/>
    <property type="molecule type" value="Genomic_DNA"/>
</dbReference>
<organism evidence="1">
    <name type="scientific">marine metagenome</name>
    <dbReference type="NCBI Taxonomy" id="408172"/>
    <lineage>
        <taxon>unclassified sequences</taxon>
        <taxon>metagenomes</taxon>
        <taxon>ecological metagenomes</taxon>
    </lineage>
</organism>
<gene>
    <name evidence="1" type="ORF">METZ01_LOCUS145943</name>
</gene>